<comment type="caution">
    <text evidence="11">Lacks conserved residue(s) required for the propagation of feature annotation.</text>
</comment>
<keyword evidence="4 11" id="KW-0963">Cytoplasm</keyword>
<organism evidence="13 14">
    <name type="scientific">Candidatus Yanofskybacteria bacterium RIFCSPLOWO2_01_FULL_43_22</name>
    <dbReference type="NCBI Taxonomy" id="1802695"/>
    <lineage>
        <taxon>Bacteria</taxon>
        <taxon>Candidatus Yanofskyibacteriota</taxon>
    </lineage>
</organism>
<keyword evidence="9 11" id="KW-0665">Pyrimidine biosynthesis</keyword>
<dbReference type="Proteomes" id="UP000178911">
    <property type="component" value="Unassembled WGS sequence"/>
</dbReference>
<dbReference type="HAMAP" id="MF_01220_B">
    <property type="entry name" value="PyrH_B"/>
    <property type="match status" value="1"/>
</dbReference>
<evidence type="ECO:0000313" key="13">
    <source>
        <dbReference type="EMBL" id="OGN23348.1"/>
    </source>
</evidence>
<comment type="subcellular location">
    <subcellularLocation>
        <location evidence="1 11">Cytoplasm</location>
    </subcellularLocation>
</comment>
<dbReference type="InterPro" id="IPR001048">
    <property type="entry name" value="Asp/Glu/Uridylate_kinase"/>
</dbReference>
<dbReference type="STRING" id="1802695.A3A13_04500"/>
<dbReference type="PANTHER" id="PTHR42833:SF4">
    <property type="entry name" value="URIDYLATE KINASE PUMPKIN, CHLOROPLASTIC"/>
    <property type="match status" value="1"/>
</dbReference>
<dbReference type="Gene3D" id="3.40.1160.10">
    <property type="entry name" value="Acetylglutamate kinase-like"/>
    <property type="match status" value="1"/>
</dbReference>
<feature type="binding site" evidence="11">
    <location>
        <position position="59"/>
    </location>
    <ligand>
        <name>ATP</name>
        <dbReference type="ChEBI" id="CHEBI:30616"/>
    </ligand>
</feature>
<dbReference type="InterPro" id="IPR015963">
    <property type="entry name" value="Uridylate_kinase_bac"/>
</dbReference>
<dbReference type="GO" id="GO:0005524">
    <property type="term" value="F:ATP binding"/>
    <property type="evidence" value="ECO:0007669"/>
    <property type="project" value="UniProtKB-KW"/>
</dbReference>
<evidence type="ECO:0000256" key="1">
    <source>
        <dbReference type="ARBA" id="ARBA00004496"/>
    </source>
</evidence>
<evidence type="ECO:0000256" key="3">
    <source>
        <dbReference type="ARBA" id="ARBA00007614"/>
    </source>
</evidence>
<comment type="catalytic activity">
    <reaction evidence="10 11">
        <text>UMP + ATP = UDP + ADP</text>
        <dbReference type="Rhea" id="RHEA:24400"/>
        <dbReference type="ChEBI" id="CHEBI:30616"/>
        <dbReference type="ChEBI" id="CHEBI:57865"/>
        <dbReference type="ChEBI" id="CHEBI:58223"/>
        <dbReference type="ChEBI" id="CHEBI:456216"/>
        <dbReference type="EC" id="2.7.4.22"/>
    </reaction>
</comment>
<dbReference type="GO" id="GO:0033862">
    <property type="term" value="F:UMP kinase activity"/>
    <property type="evidence" value="ECO:0007669"/>
    <property type="project" value="UniProtKB-EC"/>
</dbReference>
<dbReference type="PANTHER" id="PTHR42833">
    <property type="entry name" value="URIDYLATE KINASE"/>
    <property type="match status" value="1"/>
</dbReference>
<dbReference type="EC" id="2.7.4.22" evidence="11"/>
<comment type="caution">
    <text evidence="13">The sequence shown here is derived from an EMBL/GenBank/DDBJ whole genome shotgun (WGS) entry which is preliminary data.</text>
</comment>
<dbReference type="Pfam" id="PF00696">
    <property type="entry name" value="AA_kinase"/>
    <property type="match status" value="1"/>
</dbReference>
<keyword evidence="7 11" id="KW-0418">Kinase</keyword>
<evidence type="ECO:0000256" key="4">
    <source>
        <dbReference type="ARBA" id="ARBA00022490"/>
    </source>
</evidence>
<feature type="binding site" evidence="11">
    <location>
        <position position="76"/>
    </location>
    <ligand>
        <name>UMP</name>
        <dbReference type="ChEBI" id="CHEBI:57865"/>
    </ligand>
</feature>
<dbReference type="EMBL" id="MGKJ01000020">
    <property type="protein sequence ID" value="OGN23348.1"/>
    <property type="molecule type" value="Genomic_DNA"/>
</dbReference>
<evidence type="ECO:0000256" key="9">
    <source>
        <dbReference type="ARBA" id="ARBA00022975"/>
    </source>
</evidence>
<feature type="binding site" evidence="11">
    <location>
        <begin position="137"/>
        <end position="144"/>
    </location>
    <ligand>
        <name>UMP</name>
        <dbReference type="ChEBI" id="CHEBI:57865"/>
    </ligand>
</feature>
<feature type="binding site" evidence="11">
    <location>
        <position position="164"/>
    </location>
    <ligand>
        <name>ATP</name>
        <dbReference type="ChEBI" id="CHEBI:30616"/>
    </ligand>
</feature>
<evidence type="ECO:0000256" key="2">
    <source>
        <dbReference type="ARBA" id="ARBA00004791"/>
    </source>
</evidence>
<accession>A0A1F8GF43</accession>
<feature type="domain" description="Aspartate/glutamate/uridylate kinase" evidence="12">
    <location>
        <begin position="8"/>
        <end position="218"/>
    </location>
</feature>
<dbReference type="InterPro" id="IPR036393">
    <property type="entry name" value="AceGlu_kinase-like_sf"/>
</dbReference>
<dbReference type="PIRSF" id="PIRSF005650">
    <property type="entry name" value="Uridylate_kin"/>
    <property type="match status" value="1"/>
</dbReference>
<comment type="activity regulation">
    <text evidence="11">Inhibited by UTP.</text>
</comment>
<dbReference type="SUPFAM" id="SSF53633">
    <property type="entry name" value="Carbamate kinase-like"/>
    <property type="match status" value="1"/>
</dbReference>
<evidence type="ECO:0000313" key="14">
    <source>
        <dbReference type="Proteomes" id="UP000178911"/>
    </source>
</evidence>
<evidence type="ECO:0000256" key="8">
    <source>
        <dbReference type="ARBA" id="ARBA00022840"/>
    </source>
</evidence>
<evidence type="ECO:0000256" key="11">
    <source>
        <dbReference type="HAMAP-Rule" id="MF_01220"/>
    </source>
</evidence>
<evidence type="ECO:0000256" key="10">
    <source>
        <dbReference type="ARBA" id="ARBA00047767"/>
    </source>
</evidence>
<protein>
    <recommendedName>
        <fullName evidence="11">Uridylate kinase</fullName>
        <shortName evidence="11">UK</shortName>
        <ecNumber evidence="11">2.7.4.22</ecNumber>
    </recommendedName>
    <alternativeName>
        <fullName evidence="11">Uridine monophosphate kinase</fullName>
        <shortName evidence="11">UMP kinase</shortName>
        <shortName evidence="11">UMPK</shortName>
    </alternativeName>
</protein>
<gene>
    <name evidence="11" type="primary">pyrH</name>
    <name evidence="13" type="ORF">A3A13_04500</name>
</gene>
<evidence type="ECO:0000256" key="7">
    <source>
        <dbReference type="ARBA" id="ARBA00022777"/>
    </source>
</evidence>
<keyword evidence="8 11" id="KW-0067">ATP-binding</keyword>
<comment type="subunit">
    <text evidence="11">Homohexamer.</text>
</comment>
<sequence>MAQSKESVLLKISGESLSGKGEFGISRPPLESMVREIRMAREALDLHLVIVIGGGNILRGTNIKNSVFQEDTAVADYMGMLATMINCLCFRKILTQHGIESRVLSAIRCDNVCEPYHYEVALSHLEKGRVVILAGGSGMPNLSTDMTMVMRAKELGIPVVLKGTKVDGIYTENPTNNSSAVFIPQISHDDYLALDLKIVDFEAVGFARRHKMAIRVFNFFGEGNLKRVLVGKNIGSVIGGIQE</sequence>
<evidence type="ECO:0000256" key="5">
    <source>
        <dbReference type="ARBA" id="ARBA00022679"/>
    </source>
</evidence>
<comment type="pathway">
    <text evidence="2 11">Pyrimidine metabolism; CTP biosynthesis via de novo pathway; UDP from UMP (UMPK route): step 1/1.</text>
</comment>
<dbReference type="GO" id="GO:0006225">
    <property type="term" value="P:UDP biosynthetic process"/>
    <property type="evidence" value="ECO:0007669"/>
    <property type="project" value="TreeGrafter"/>
</dbReference>
<feature type="binding site" evidence="11">
    <location>
        <begin position="11"/>
        <end position="14"/>
    </location>
    <ligand>
        <name>ATP</name>
        <dbReference type="ChEBI" id="CHEBI:30616"/>
    </ligand>
</feature>
<dbReference type="GO" id="GO:0005737">
    <property type="term" value="C:cytoplasm"/>
    <property type="evidence" value="ECO:0007669"/>
    <property type="project" value="UniProtKB-SubCell"/>
</dbReference>
<keyword evidence="5 11" id="KW-0808">Transferase</keyword>
<dbReference type="AlphaFoldDB" id="A0A1F8GF43"/>
<name>A0A1F8GF43_9BACT</name>
<comment type="function">
    <text evidence="11">Catalyzes the reversible phosphorylation of UMP to UDP.</text>
</comment>
<dbReference type="GO" id="GO:0044210">
    <property type="term" value="P:'de novo' CTP biosynthetic process"/>
    <property type="evidence" value="ECO:0007669"/>
    <property type="project" value="UniProtKB-UniRule"/>
</dbReference>
<proteinExistence type="inferred from homology"/>
<feature type="binding site" evidence="11">
    <location>
        <position position="54"/>
    </location>
    <ligand>
        <name>UMP</name>
        <dbReference type="ChEBI" id="CHEBI:57865"/>
    </ligand>
</feature>
<dbReference type="UniPathway" id="UPA00159">
    <property type="reaction ID" value="UER00275"/>
</dbReference>
<dbReference type="CDD" id="cd04254">
    <property type="entry name" value="AAK_UMPK-PyrH-Ec"/>
    <property type="match status" value="1"/>
</dbReference>
<comment type="similarity">
    <text evidence="3 11">Belongs to the UMP kinase family.</text>
</comment>
<evidence type="ECO:0000259" key="12">
    <source>
        <dbReference type="Pfam" id="PF00696"/>
    </source>
</evidence>
<reference evidence="13 14" key="1">
    <citation type="journal article" date="2016" name="Nat. Commun.">
        <title>Thousands of microbial genomes shed light on interconnected biogeochemical processes in an aquifer system.</title>
        <authorList>
            <person name="Anantharaman K."/>
            <person name="Brown C.T."/>
            <person name="Hug L.A."/>
            <person name="Sharon I."/>
            <person name="Castelle C.J."/>
            <person name="Probst A.J."/>
            <person name="Thomas B.C."/>
            <person name="Singh A."/>
            <person name="Wilkins M.J."/>
            <person name="Karaoz U."/>
            <person name="Brodie E.L."/>
            <person name="Williams K.H."/>
            <person name="Hubbard S.S."/>
            <person name="Banfield J.F."/>
        </authorList>
    </citation>
    <scope>NUCLEOTIDE SEQUENCE [LARGE SCALE GENOMIC DNA]</scope>
</reference>
<evidence type="ECO:0000256" key="6">
    <source>
        <dbReference type="ARBA" id="ARBA00022741"/>
    </source>
</evidence>
<dbReference type="InterPro" id="IPR011817">
    <property type="entry name" value="Uridylate_kinase"/>
</dbReference>
<feature type="binding site" evidence="11">
    <location>
        <position position="170"/>
    </location>
    <ligand>
        <name>ATP</name>
        <dbReference type="ChEBI" id="CHEBI:30616"/>
    </ligand>
</feature>
<keyword evidence="6 11" id="KW-0547">Nucleotide-binding</keyword>
<feature type="binding site" evidence="11">
    <location>
        <position position="55"/>
    </location>
    <ligand>
        <name>ATP</name>
        <dbReference type="ChEBI" id="CHEBI:30616"/>
    </ligand>
</feature>